<feature type="transmembrane region" description="Helical" evidence="2">
    <location>
        <begin position="53"/>
        <end position="72"/>
    </location>
</feature>
<evidence type="ECO:0000313" key="4">
    <source>
        <dbReference type="Proteomes" id="UP000561459"/>
    </source>
</evidence>
<dbReference type="AlphaFoldDB" id="A0A7W6FXT4"/>
<protein>
    <submittedName>
        <fullName evidence="3">Uncharacterized protein</fullName>
    </submittedName>
</protein>
<reference evidence="3 4" key="1">
    <citation type="submission" date="2020-08" db="EMBL/GenBank/DDBJ databases">
        <title>Genomic Encyclopedia of Type Strains, Phase IV (KMG-IV): sequencing the most valuable type-strain genomes for metagenomic binning, comparative biology and taxonomic classification.</title>
        <authorList>
            <person name="Goeker M."/>
        </authorList>
    </citation>
    <scope>NUCLEOTIDE SEQUENCE [LARGE SCALE GENOMIC DNA]</scope>
    <source>
        <strain evidence="3 4">DSM 27568</strain>
    </source>
</reference>
<proteinExistence type="predicted"/>
<evidence type="ECO:0000313" key="3">
    <source>
        <dbReference type="EMBL" id="MBB3938447.1"/>
    </source>
</evidence>
<name>A0A7W6FXT4_9SPHN</name>
<feature type="region of interest" description="Disordered" evidence="1">
    <location>
        <begin position="1"/>
        <end position="24"/>
    </location>
</feature>
<dbReference type="EMBL" id="JACIDY010000001">
    <property type="protein sequence ID" value="MBB3938447.1"/>
    <property type="molecule type" value="Genomic_DNA"/>
</dbReference>
<evidence type="ECO:0000256" key="2">
    <source>
        <dbReference type="SAM" id="Phobius"/>
    </source>
</evidence>
<keyword evidence="2" id="KW-1133">Transmembrane helix</keyword>
<keyword evidence="2" id="KW-0812">Transmembrane</keyword>
<comment type="caution">
    <text evidence="3">The sequence shown here is derived from an EMBL/GenBank/DDBJ whole genome shotgun (WGS) entry which is preliminary data.</text>
</comment>
<gene>
    <name evidence="3" type="ORF">GGR39_000076</name>
</gene>
<dbReference type="RefSeq" id="WP_183615409.1">
    <property type="nucleotide sequence ID" value="NZ_JACIDY010000001.1"/>
</dbReference>
<sequence>MTPEEPGSPGASPDIPEKDETVLHSHNFRVPRQETATSGSSDETAGALSAPRGMIVGLVIGAVSWATLALLFF</sequence>
<dbReference type="Proteomes" id="UP000561459">
    <property type="component" value="Unassembled WGS sequence"/>
</dbReference>
<keyword evidence="4" id="KW-1185">Reference proteome</keyword>
<keyword evidence="2" id="KW-0472">Membrane</keyword>
<accession>A0A7W6FXT4</accession>
<evidence type="ECO:0000256" key="1">
    <source>
        <dbReference type="SAM" id="MobiDB-lite"/>
    </source>
</evidence>
<organism evidence="3 4">
    <name type="scientific">Novosphingobium fluoreni</name>
    <dbReference type="NCBI Taxonomy" id="1391222"/>
    <lineage>
        <taxon>Bacteria</taxon>
        <taxon>Pseudomonadati</taxon>
        <taxon>Pseudomonadota</taxon>
        <taxon>Alphaproteobacteria</taxon>
        <taxon>Sphingomonadales</taxon>
        <taxon>Sphingomonadaceae</taxon>
        <taxon>Novosphingobium</taxon>
    </lineage>
</organism>